<protein>
    <submittedName>
        <fullName evidence="1">Cyclase family protein</fullName>
    </submittedName>
</protein>
<name>A0ABY4GK17_9BACI</name>
<organism evidence="1 2">
    <name type="scientific">Gracilibacillus salinarum</name>
    <dbReference type="NCBI Taxonomy" id="2932255"/>
    <lineage>
        <taxon>Bacteria</taxon>
        <taxon>Bacillati</taxon>
        <taxon>Bacillota</taxon>
        <taxon>Bacilli</taxon>
        <taxon>Bacillales</taxon>
        <taxon>Bacillaceae</taxon>
        <taxon>Gracilibacillus</taxon>
    </lineage>
</organism>
<proteinExistence type="predicted"/>
<dbReference type="PANTHER" id="PTHR31118">
    <property type="entry name" value="CYCLASE-LIKE PROTEIN 2"/>
    <property type="match status" value="1"/>
</dbReference>
<gene>
    <name evidence="1" type="ORF">MUN87_17945</name>
</gene>
<evidence type="ECO:0000313" key="1">
    <source>
        <dbReference type="EMBL" id="UOQ84543.1"/>
    </source>
</evidence>
<dbReference type="RefSeq" id="WP_244742420.1">
    <property type="nucleotide sequence ID" value="NZ_CP095071.1"/>
</dbReference>
<accession>A0ABY4GK17</accession>
<dbReference type="Proteomes" id="UP000831537">
    <property type="component" value="Chromosome"/>
</dbReference>
<dbReference type="EMBL" id="CP095071">
    <property type="protein sequence ID" value="UOQ84543.1"/>
    <property type="molecule type" value="Genomic_DNA"/>
</dbReference>
<dbReference type="Pfam" id="PF04199">
    <property type="entry name" value="Cyclase"/>
    <property type="match status" value="1"/>
</dbReference>
<sequence>MKCYDISMEIKPTIQVWEDIESKKPKFDTKTFGHVTDTTLTLNAHTGTHIDAPLHMINDADTFESISLERLVRDVKVLHLETAEDGITRDDLEAHTIEKNDFLLLKTKNSDHSSDHFDYAFIYLTEDAANYLIEKEIEGVGIDTLGIERSQEGNPTHRNLFGNDIIIIEGLRLKEIAPGNYFMVAAPLKLIGTEAAPARVLLFDQTLL</sequence>
<keyword evidence="2" id="KW-1185">Reference proteome</keyword>
<dbReference type="Gene3D" id="3.50.30.50">
    <property type="entry name" value="Putative cyclase"/>
    <property type="match status" value="1"/>
</dbReference>
<reference evidence="1 2" key="1">
    <citation type="submission" date="2022-04" db="EMBL/GenBank/DDBJ databases">
        <title>Gracilibacillus sp. isolated from saltern.</title>
        <authorList>
            <person name="Won M."/>
            <person name="Lee C.-M."/>
            <person name="Woen H.-Y."/>
            <person name="Kwon S.-W."/>
        </authorList>
    </citation>
    <scope>NUCLEOTIDE SEQUENCE [LARGE SCALE GENOMIC DNA]</scope>
    <source>
        <strain evidence="1 2">SSPM10-3</strain>
    </source>
</reference>
<dbReference type="InterPro" id="IPR007325">
    <property type="entry name" value="KFase/CYL"/>
</dbReference>
<dbReference type="SUPFAM" id="SSF102198">
    <property type="entry name" value="Putative cyclase"/>
    <property type="match status" value="1"/>
</dbReference>
<evidence type="ECO:0000313" key="2">
    <source>
        <dbReference type="Proteomes" id="UP000831537"/>
    </source>
</evidence>
<dbReference type="PANTHER" id="PTHR31118:SF32">
    <property type="entry name" value="KYNURENINE FORMAMIDASE"/>
    <property type="match status" value="1"/>
</dbReference>
<dbReference type="InterPro" id="IPR037175">
    <property type="entry name" value="KFase_sf"/>
</dbReference>